<proteinExistence type="inferred from homology"/>
<dbReference type="GO" id="GO:0048250">
    <property type="term" value="P:iron import into the mitochondrion"/>
    <property type="evidence" value="ECO:0007669"/>
    <property type="project" value="TreeGrafter"/>
</dbReference>
<dbReference type="EMBL" id="OC857981">
    <property type="protein sequence ID" value="CAD7625892.1"/>
    <property type="molecule type" value="Genomic_DNA"/>
</dbReference>
<evidence type="ECO:0000256" key="12">
    <source>
        <dbReference type="PROSITE-ProRule" id="PRU00282"/>
    </source>
</evidence>
<feature type="repeat" description="Solcar" evidence="12">
    <location>
        <begin position="223"/>
        <end position="316"/>
    </location>
</feature>
<evidence type="ECO:0000256" key="2">
    <source>
        <dbReference type="ARBA" id="ARBA00006375"/>
    </source>
</evidence>
<keyword evidence="6" id="KW-0999">Mitochondrion inner membrane</keyword>
<sequence>PSLRSSSDPRRQSLDTSDSCGHNMENEEYESLPTSDVKIHMTAGAIAGVMEHVVMYPLDSVKTRMQSLYPNPKASYRSVPEALYKMVRHEGLLRPIRGVSAVTMGAGPAHALYFSCYEKMKRVLSGSETGAHHPIAQGGAGCLATLLHDAVMNPAEVVKARMQVFNSPYKSAMNCFLDVYRREGLRAFYRSYMTSISMNIPTQSLHFITYEFMQEMTNSERNYSPKAHMMSGAIAGGFAAAVTTPLDVCKTLLNTQEKQTLKTSKQNSVTGLWNAATTIYMCCGPKGYFQGLQARVLYSMPATAISWSVYELFKYLMTSKDVQKTHSISSATHLPNFASHLNTSEAKWDNKRDSVLDTSVTHPNVITSTADNTQNLLNT</sequence>
<dbReference type="FunFam" id="1.50.40.10:FF:000029">
    <property type="entry name" value="Solute carrier family 25 member 28"/>
    <property type="match status" value="1"/>
</dbReference>
<evidence type="ECO:0000256" key="9">
    <source>
        <dbReference type="ARBA" id="ARBA00023065"/>
    </source>
</evidence>
<evidence type="ECO:0000256" key="5">
    <source>
        <dbReference type="ARBA" id="ARBA00022692"/>
    </source>
</evidence>
<dbReference type="GO" id="GO:0015093">
    <property type="term" value="F:ferrous iron transmembrane transporter activity"/>
    <property type="evidence" value="ECO:0007669"/>
    <property type="project" value="TreeGrafter"/>
</dbReference>
<evidence type="ECO:0000256" key="14">
    <source>
        <dbReference type="SAM" id="MobiDB-lite"/>
    </source>
</evidence>
<evidence type="ECO:0000256" key="8">
    <source>
        <dbReference type="ARBA" id="ARBA00023004"/>
    </source>
</evidence>
<evidence type="ECO:0000313" key="15">
    <source>
        <dbReference type="EMBL" id="CAD7625892.1"/>
    </source>
</evidence>
<dbReference type="OrthoDB" id="43906at2759"/>
<evidence type="ECO:0000256" key="11">
    <source>
        <dbReference type="ARBA" id="ARBA00023136"/>
    </source>
</evidence>
<evidence type="ECO:0000256" key="6">
    <source>
        <dbReference type="ARBA" id="ARBA00022792"/>
    </source>
</evidence>
<keyword evidence="3 13" id="KW-0813">Transport</keyword>
<keyword evidence="10" id="KW-0496">Mitochondrion</keyword>
<evidence type="ECO:0000256" key="4">
    <source>
        <dbReference type="ARBA" id="ARBA00022496"/>
    </source>
</evidence>
<dbReference type="InterPro" id="IPR018108">
    <property type="entry name" value="MCP_transmembrane"/>
</dbReference>
<evidence type="ECO:0000313" key="16">
    <source>
        <dbReference type="Proteomes" id="UP000759131"/>
    </source>
</evidence>
<dbReference type="Pfam" id="PF00153">
    <property type="entry name" value="Mito_carr"/>
    <property type="match status" value="3"/>
</dbReference>
<dbReference type="SUPFAM" id="SSF103506">
    <property type="entry name" value="Mitochondrial carrier"/>
    <property type="match status" value="1"/>
</dbReference>
<dbReference type="PANTHER" id="PTHR45758:SF20">
    <property type="entry name" value="MITOFERRIN-2"/>
    <property type="match status" value="1"/>
</dbReference>
<dbReference type="PROSITE" id="PS50920">
    <property type="entry name" value="SOLCAR"/>
    <property type="match status" value="3"/>
</dbReference>
<feature type="non-terminal residue" evidence="15">
    <location>
        <position position="379"/>
    </location>
</feature>
<protein>
    <recommendedName>
        <fullName evidence="17">Mitoferrin</fullName>
    </recommendedName>
</protein>
<evidence type="ECO:0000256" key="3">
    <source>
        <dbReference type="ARBA" id="ARBA00022448"/>
    </source>
</evidence>
<reference evidence="15" key="1">
    <citation type="submission" date="2020-11" db="EMBL/GenBank/DDBJ databases">
        <authorList>
            <person name="Tran Van P."/>
        </authorList>
    </citation>
    <scope>NUCLEOTIDE SEQUENCE</scope>
</reference>
<evidence type="ECO:0000256" key="10">
    <source>
        <dbReference type="ARBA" id="ARBA00023128"/>
    </source>
</evidence>
<dbReference type="GO" id="GO:0005743">
    <property type="term" value="C:mitochondrial inner membrane"/>
    <property type="evidence" value="ECO:0007669"/>
    <property type="project" value="UniProtKB-SubCell"/>
</dbReference>
<keyword evidence="16" id="KW-1185">Reference proteome</keyword>
<dbReference type="AlphaFoldDB" id="A0A7R9KMG7"/>
<dbReference type="InterPro" id="IPR023395">
    <property type="entry name" value="MCP_dom_sf"/>
</dbReference>
<keyword evidence="4" id="KW-0410">Iron transport</keyword>
<name>A0A7R9KMG7_9ACAR</name>
<dbReference type="Gene3D" id="1.50.40.10">
    <property type="entry name" value="Mitochondrial carrier domain"/>
    <property type="match status" value="2"/>
</dbReference>
<gene>
    <name evidence="15" type="ORF">OSB1V03_LOCUS6325</name>
</gene>
<evidence type="ECO:0000256" key="1">
    <source>
        <dbReference type="ARBA" id="ARBA00004448"/>
    </source>
</evidence>
<accession>A0A7R9KMG7</accession>
<dbReference type="Proteomes" id="UP000759131">
    <property type="component" value="Unassembled WGS sequence"/>
</dbReference>
<organism evidence="15">
    <name type="scientific">Medioppia subpectinata</name>
    <dbReference type="NCBI Taxonomy" id="1979941"/>
    <lineage>
        <taxon>Eukaryota</taxon>
        <taxon>Metazoa</taxon>
        <taxon>Ecdysozoa</taxon>
        <taxon>Arthropoda</taxon>
        <taxon>Chelicerata</taxon>
        <taxon>Arachnida</taxon>
        <taxon>Acari</taxon>
        <taxon>Acariformes</taxon>
        <taxon>Sarcoptiformes</taxon>
        <taxon>Oribatida</taxon>
        <taxon>Brachypylina</taxon>
        <taxon>Oppioidea</taxon>
        <taxon>Oppiidae</taxon>
        <taxon>Medioppia</taxon>
    </lineage>
</organism>
<dbReference type="PANTHER" id="PTHR45758">
    <property type="entry name" value="MITOFERRIN-1-RELATED"/>
    <property type="match status" value="1"/>
</dbReference>
<dbReference type="EMBL" id="CAJPIZ010003406">
    <property type="protein sequence ID" value="CAG2106322.1"/>
    <property type="molecule type" value="Genomic_DNA"/>
</dbReference>
<feature type="repeat" description="Solcar" evidence="12">
    <location>
        <begin position="132"/>
        <end position="216"/>
    </location>
</feature>
<keyword evidence="5 12" id="KW-0812">Transmembrane</keyword>
<evidence type="ECO:0000256" key="7">
    <source>
        <dbReference type="ARBA" id="ARBA00022989"/>
    </source>
</evidence>
<comment type="similarity">
    <text evidence="2 13">Belongs to the mitochondrial carrier (TC 2.A.29) family.</text>
</comment>
<evidence type="ECO:0000256" key="13">
    <source>
        <dbReference type="RuleBase" id="RU000488"/>
    </source>
</evidence>
<keyword evidence="8" id="KW-0408">Iron</keyword>
<keyword evidence="9" id="KW-0406">Ion transport</keyword>
<evidence type="ECO:0008006" key="17">
    <source>
        <dbReference type="Google" id="ProtNLM"/>
    </source>
</evidence>
<keyword evidence="11 12" id="KW-0472">Membrane</keyword>
<keyword evidence="7" id="KW-1133">Transmembrane helix</keyword>
<feature type="region of interest" description="Disordered" evidence="14">
    <location>
        <begin position="1"/>
        <end position="33"/>
    </location>
</feature>
<comment type="subcellular location">
    <subcellularLocation>
        <location evidence="1">Mitochondrion inner membrane</location>
        <topology evidence="1">Multi-pass membrane protein</topology>
    </subcellularLocation>
</comment>
<feature type="repeat" description="Solcar" evidence="12">
    <location>
        <begin position="35"/>
        <end position="123"/>
    </location>
</feature>